<dbReference type="InterPro" id="IPR022385">
    <property type="entry name" value="Rhs_assc_core"/>
</dbReference>
<evidence type="ECO:0008006" key="3">
    <source>
        <dbReference type="Google" id="ProtNLM"/>
    </source>
</evidence>
<dbReference type="PANTHER" id="PTHR32305">
    <property type="match status" value="1"/>
</dbReference>
<accession>A0A5E7UV29</accession>
<name>A0A5E7UV29_PSEFL</name>
<gene>
    <name evidence="1" type="ORF">PS925_04019</name>
</gene>
<evidence type="ECO:0000313" key="2">
    <source>
        <dbReference type="Proteomes" id="UP000412311"/>
    </source>
</evidence>
<protein>
    <recommendedName>
        <fullName evidence="3">Toxin</fullName>
    </recommendedName>
</protein>
<dbReference type="PANTHER" id="PTHR32305:SF15">
    <property type="entry name" value="PROTEIN RHSA-RELATED"/>
    <property type="match status" value="1"/>
</dbReference>
<dbReference type="Proteomes" id="UP000412311">
    <property type="component" value="Unassembled WGS sequence"/>
</dbReference>
<sequence length="941" mass="103913">MNARSALVHASTPQISAWDSRTLVVKRLDYLRRVASDTPCALANRLHHNAAGHLIAQWDPRLPVPCLTTVYRLDGEPLKTDSVDAGWRLILPGLAGEPLQRWDERDSHWRTTFDKQLRVVAVEENGVADVDVFTYADASADPRFNRRGQLLEQHDNSGTLRTDSFALTGQPLAETRFFDDDQGFTSRRVFSPLGAVLEQTDAGGHRQKLCYGLAGHLRQVQLLIKDQSQWRPVLLDAQYNAADQIIEQQAGNLVVSRWTYDPADGRLHTQSSRKDTGAVLQDLEYFYDPVGNITRIEDHAFQPVYFANQLVDGHRDFSYDSLYRLVSASGYDDGPLSDIPDLPKPTDPNNRLNYTQTYTYDTGGNLEKLVHVRAGANRTVQMRIDSVSNRGVRWKPDDPEPDFDTLFDRHGNQQNLQPGQAMQWNARDELQRVTLIARDGTDDDAEHYRYSQGVRVFKRHETYTDSAVHFHQVRYLPGLEIRSKDNGEELHVISVGGARCLHWAKKPPEDIEDNQLRYSLSDHLGSCTIELDQRARIISQEGYYPFGATAWMAADPGVEVSYRFIRYSGKEMDISGLYYYGARYYAPWLQRWISADPAGEVDGLNLYAFVGNDPIGHVDVNGETMLPFLDEINAGTDRMIASQNTSYAKNAQRLAEKRMARQMNDQMMQHIEILGITQRRAGDAAKQLDRMGSGSDIALATTRRTLVFVASKALSYGVGLTVGVGAQALGAAAPGVGNVIGAGMGFAAKIGVSALIDYAAERTGLSAPVNLKTSKVSANTIIVRAQHKQMQPLEYLNAKLQGLIPRDKKSALKLVKEVGAQLTSAGVKKTLNSLPPAAAGAIASGAAALWTLPEIVNETAKAISGKSSEKMLAFEGEILGLAQAIEASNDTVHEYAHALGRTSLNGVDLNDLDQETARITDMLHGLALTVQKHRTAHSAAA</sequence>
<evidence type="ECO:0000313" key="1">
    <source>
        <dbReference type="EMBL" id="VVQ15392.1"/>
    </source>
</evidence>
<dbReference type="AlphaFoldDB" id="A0A5E7UV29"/>
<reference evidence="1 2" key="1">
    <citation type="submission" date="2019-09" db="EMBL/GenBank/DDBJ databases">
        <authorList>
            <person name="Chandra G."/>
            <person name="Truman W A."/>
        </authorList>
    </citation>
    <scope>NUCLEOTIDE SEQUENCE [LARGE SCALE GENOMIC DNA]</scope>
    <source>
        <strain evidence="1">PS925</strain>
    </source>
</reference>
<proteinExistence type="predicted"/>
<dbReference type="EMBL" id="CABVJG010000012">
    <property type="protein sequence ID" value="VVQ15392.1"/>
    <property type="molecule type" value="Genomic_DNA"/>
</dbReference>
<organism evidence="1 2">
    <name type="scientific">Pseudomonas fluorescens</name>
    <dbReference type="NCBI Taxonomy" id="294"/>
    <lineage>
        <taxon>Bacteria</taxon>
        <taxon>Pseudomonadati</taxon>
        <taxon>Pseudomonadota</taxon>
        <taxon>Gammaproteobacteria</taxon>
        <taxon>Pseudomonadales</taxon>
        <taxon>Pseudomonadaceae</taxon>
        <taxon>Pseudomonas</taxon>
    </lineage>
</organism>
<dbReference type="NCBIfam" id="TIGR03696">
    <property type="entry name" value="Rhs_assc_core"/>
    <property type="match status" value="1"/>
</dbReference>
<dbReference type="Gene3D" id="2.180.10.10">
    <property type="entry name" value="RHS repeat-associated core"/>
    <property type="match status" value="1"/>
</dbReference>
<dbReference type="InterPro" id="IPR050708">
    <property type="entry name" value="T6SS_VgrG/RHS"/>
</dbReference>